<dbReference type="Proteomes" id="UP000199062">
    <property type="component" value="Unassembled WGS sequence"/>
</dbReference>
<dbReference type="GO" id="GO:0030246">
    <property type="term" value="F:carbohydrate binding"/>
    <property type="evidence" value="ECO:0007669"/>
    <property type="project" value="InterPro"/>
</dbReference>
<evidence type="ECO:0000313" key="3">
    <source>
        <dbReference type="Proteomes" id="UP000199062"/>
    </source>
</evidence>
<reference evidence="2 3" key="1">
    <citation type="submission" date="2016-10" db="EMBL/GenBank/DDBJ databases">
        <authorList>
            <person name="de Groot N.N."/>
        </authorList>
    </citation>
    <scope>NUCLEOTIDE SEQUENCE [LARGE SCALE GENOMIC DNA]</scope>
    <source>
        <strain evidence="2 3">CGMCC 1.10457</strain>
    </source>
</reference>
<organism evidence="2 3">
    <name type="scientific">Halomicrobium zhouii</name>
    <dbReference type="NCBI Taxonomy" id="767519"/>
    <lineage>
        <taxon>Archaea</taxon>
        <taxon>Methanobacteriati</taxon>
        <taxon>Methanobacteriota</taxon>
        <taxon>Stenosarchaea group</taxon>
        <taxon>Halobacteria</taxon>
        <taxon>Halobacteriales</taxon>
        <taxon>Haloarculaceae</taxon>
        <taxon>Halomicrobium</taxon>
    </lineage>
</organism>
<dbReference type="EMBL" id="FOZK01000002">
    <property type="protein sequence ID" value="SFR96589.1"/>
    <property type="molecule type" value="Genomic_DNA"/>
</dbReference>
<dbReference type="RefSeq" id="WP_089815788.1">
    <property type="nucleotide sequence ID" value="NZ_FOZK01000002.1"/>
</dbReference>
<accession>A0A1I6KZD9</accession>
<protein>
    <submittedName>
        <fullName evidence="2">Uncharacterized protein</fullName>
    </submittedName>
</protein>
<proteinExistence type="predicted"/>
<feature type="compositionally biased region" description="Gly residues" evidence="1">
    <location>
        <begin position="86"/>
        <end position="109"/>
    </location>
</feature>
<dbReference type="OrthoDB" id="205091at2157"/>
<feature type="compositionally biased region" description="Acidic residues" evidence="1">
    <location>
        <begin position="75"/>
        <end position="84"/>
    </location>
</feature>
<dbReference type="Gene3D" id="2.60.40.680">
    <property type="match status" value="1"/>
</dbReference>
<name>A0A1I6KZD9_9EURY</name>
<sequence>MGFGGKAAVAVLIVVVLGGAVWAMGPQAGTPSDAPDQHTDLTPSPATDDAGESSTDATERQDTDADSGSGAAPPTEDDGTDDEGSSGSGGDADAGGGDSSDSGGDGGSGDESASSGGASGSGDGSDDGTSGSGAADETSLAVGSTSVAADGTAQVRLTLEVAPEGMAGFRARIALDTDVATVEDAAPADAFDQISSVDVAADGSAVTVEAVDDERLAEPGATDVHLATITVGGVDAGTTPLDLTAERLDDDDGTTIAVATTSGEVDVEANESSGQ</sequence>
<feature type="compositionally biased region" description="Low complexity" evidence="1">
    <location>
        <begin position="127"/>
        <end position="136"/>
    </location>
</feature>
<evidence type="ECO:0000313" key="2">
    <source>
        <dbReference type="EMBL" id="SFR96589.1"/>
    </source>
</evidence>
<dbReference type="AlphaFoldDB" id="A0A1I6KZD9"/>
<evidence type="ECO:0000256" key="1">
    <source>
        <dbReference type="SAM" id="MobiDB-lite"/>
    </source>
</evidence>
<feature type="region of interest" description="Disordered" evidence="1">
    <location>
        <begin position="25"/>
        <end position="147"/>
    </location>
</feature>
<gene>
    <name evidence="2" type="ORF">SAMN05216559_1652</name>
</gene>
<dbReference type="InterPro" id="IPR008965">
    <property type="entry name" value="CBM2/CBM3_carb-bd_dom_sf"/>
</dbReference>
<keyword evidence="3" id="KW-1185">Reference proteome</keyword>
<dbReference type="SUPFAM" id="SSF49384">
    <property type="entry name" value="Carbohydrate-binding domain"/>
    <property type="match status" value="1"/>
</dbReference>